<gene>
    <name evidence="2" type="ORF">COHA_006413</name>
</gene>
<evidence type="ECO:0000313" key="2">
    <source>
        <dbReference type="EMBL" id="KAI7839850.1"/>
    </source>
</evidence>
<feature type="transmembrane region" description="Helical" evidence="1">
    <location>
        <begin position="27"/>
        <end position="45"/>
    </location>
</feature>
<organism evidence="2 3">
    <name type="scientific">Chlorella ohadii</name>
    <dbReference type="NCBI Taxonomy" id="2649997"/>
    <lineage>
        <taxon>Eukaryota</taxon>
        <taxon>Viridiplantae</taxon>
        <taxon>Chlorophyta</taxon>
        <taxon>core chlorophytes</taxon>
        <taxon>Trebouxiophyceae</taxon>
        <taxon>Chlorellales</taxon>
        <taxon>Chlorellaceae</taxon>
        <taxon>Chlorella clade</taxon>
        <taxon>Chlorella</taxon>
    </lineage>
</organism>
<evidence type="ECO:0000256" key="1">
    <source>
        <dbReference type="SAM" id="Phobius"/>
    </source>
</evidence>
<keyword evidence="1" id="KW-0472">Membrane</keyword>
<proteinExistence type="predicted"/>
<feature type="transmembrane region" description="Helical" evidence="1">
    <location>
        <begin position="88"/>
        <end position="107"/>
    </location>
</feature>
<keyword evidence="1" id="KW-0812">Transmembrane</keyword>
<dbReference type="Proteomes" id="UP001205105">
    <property type="component" value="Unassembled WGS sequence"/>
</dbReference>
<keyword evidence="3" id="KW-1185">Reference proteome</keyword>
<dbReference type="AlphaFoldDB" id="A0AAD5DPZ9"/>
<dbReference type="EMBL" id="JADXDR010000092">
    <property type="protein sequence ID" value="KAI7839850.1"/>
    <property type="molecule type" value="Genomic_DNA"/>
</dbReference>
<accession>A0AAD5DPZ9</accession>
<comment type="caution">
    <text evidence="2">The sequence shown here is derived from an EMBL/GenBank/DDBJ whole genome shotgun (WGS) entry which is preliminary data.</text>
</comment>
<sequence length="322" mass="34198">MAPGVMCRLDLPGNPSQPFHYRINLNYARAGAWGDILLLGVHLAFACSRPDLDGPSANWQLATCAGVAASILWRLLLPAHHARWREALTLVLRLTGLGLGLGVHHVWQVVHSEALPGMPSAADGGLNGEPAAALGDAAAQMARLLFVSCAGSLVVLALTLRMRLTLSAVAQAGLVASLLPHTRAGCAGPLMSHPAIQRATHRIYGMLSWVGTPLPLPLAPMVAPTPVEECAVIVTFFQVGLGLLLPLLWEAVVAARAFAAHQRQRRAAGLPAERGLQAWLYTQVWELCSNTEGGLTVPPALLAWILLAVAWDWTAFLTASSH</sequence>
<keyword evidence="1" id="KW-1133">Transmembrane helix</keyword>
<feature type="transmembrane region" description="Helical" evidence="1">
    <location>
        <begin position="57"/>
        <end position="76"/>
    </location>
</feature>
<protein>
    <submittedName>
        <fullName evidence="2">Uncharacterized protein</fullName>
    </submittedName>
</protein>
<name>A0AAD5DPZ9_9CHLO</name>
<evidence type="ECO:0000313" key="3">
    <source>
        <dbReference type="Proteomes" id="UP001205105"/>
    </source>
</evidence>
<reference evidence="2" key="1">
    <citation type="submission" date="2020-11" db="EMBL/GenBank/DDBJ databases">
        <title>Chlorella ohadii genome sequencing and assembly.</title>
        <authorList>
            <person name="Murik O."/>
            <person name="Treves H."/>
            <person name="Kedem I."/>
            <person name="Shotland Y."/>
            <person name="Kaplan A."/>
        </authorList>
    </citation>
    <scope>NUCLEOTIDE SEQUENCE</scope>
    <source>
        <strain evidence="2">1</strain>
    </source>
</reference>
<feature type="transmembrane region" description="Helical" evidence="1">
    <location>
        <begin position="230"/>
        <end position="249"/>
    </location>
</feature>
<feature type="transmembrane region" description="Helical" evidence="1">
    <location>
        <begin position="141"/>
        <end position="160"/>
    </location>
</feature>